<dbReference type="InterPro" id="IPR004860">
    <property type="entry name" value="LAGLIDADG_dom"/>
</dbReference>
<evidence type="ECO:0000259" key="2">
    <source>
        <dbReference type="Pfam" id="PF03161"/>
    </source>
</evidence>
<dbReference type="RefSeq" id="YP_009443012.1">
    <property type="nucleotide sequence ID" value="NC_036340.1"/>
</dbReference>
<protein>
    <submittedName>
        <fullName evidence="3">Putative LAGLIDADG endonuclease</fullName>
    </submittedName>
</protein>
<evidence type="ECO:0000256" key="1">
    <source>
        <dbReference type="ARBA" id="ARBA00002670"/>
    </source>
</evidence>
<dbReference type="Pfam" id="PF03161">
    <property type="entry name" value="LAGLIDADG_2"/>
    <property type="match status" value="1"/>
</dbReference>
<gene>
    <name evidence="3" type="primary">orf196</name>
</gene>
<accession>A0A2D2LYR9</accession>
<organism evidence="3">
    <name type="scientific">Rhodotorula mucilaginosa</name>
    <name type="common">Yeast</name>
    <name type="synonym">Rhodotorula rubra</name>
    <dbReference type="NCBI Taxonomy" id="5537"/>
    <lineage>
        <taxon>Eukaryota</taxon>
        <taxon>Fungi</taxon>
        <taxon>Dikarya</taxon>
        <taxon>Basidiomycota</taxon>
        <taxon>Pucciniomycotina</taxon>
        <taxon>Microbotryomycetes</taxon>
        <taxon>Sporidiobolales</taxon>
        <taxon>Sporidiobolaceae</taxon>
        <taxon>Rhodotorula</taxon>
    </lineage>
</organism>
<dbReference type="GeneID" id="35092679"/>
<keyword evidence="3" id="KW-0255">Endonuclease</keyword>
<dbReference type="AlphaFoldDB" id="A0A2D2LYR9"/>
<geneLocation type="mitochondrion" evidence="3"/>
<keyword evidence="3" id="KW-0378">Hydrolase</keyword>
<evidence type="ECO:0000313" key="3">
    <source>
        <dbReference type="EMBL" id="ATR80212.1"/>
    </source>
</evidence>
<feature type="domain" description="Homing endonuclease LAGLIDADG" evidence="2">
    <location>
        <begin position="7"/>
        <end position="174"/>
    </location>
</feature>
<dbReference type="GO" id="GO:0004519">
    <property type="term" value="F:endonuclease activity"/>
    <property type="evidence" value="ECO:0007669"/>
    <property type="project" value="UniProtKB-KW"/>
</dbReference>
<keyword evidence="3" id="KW-0496">Mitochondrion</keyword>
<dbReference type="InterPro" id="IPR027434">
    <property type="entry name" value="Homing_endonucl"/>
</dbReference>
<comment type="function">
    <text evidence="1">Mitochondrial DNA endonuclease involved in intron homing.</text>
</comment>
<sequence>MTNNSLRSMFVGTLLGDAHIRRSSSTAYITFEQALAKKEYLMYLYNQVMSMGLALKPPVQYDRVDPRYNKTNSSLYFRTVATVELLDLANLFLDSLNNKVVPLNIAELLDLEALAYWISDDGQTVKRGGVTLCTDSFTPFEVQLLCDALMKNFGMVTTLHRKNLNHRIYISKHSLYEVRDQLKQLMHPSHWSKIHY</sequence>
<name>A0A2D2LYR9_RHOMI</name>
<reference evidence="3" key="1">
    <citation type="journal article" date="2017" name="PeerJ">
        <title>Whole genome sequencing of Rhodotorula mucilaginosa isolated from the chewing stick (Distemonanthus benthamianus): insights into Rhodotorula phylogeny, mitogenome dynamics and carotenoid biosynthesis.</title>
        <authorList>
            <person name="Gan H.M."/>
            <person name="Thomas B.N."/>
            <person name="Cavanaugh N.T."/>
            <person name="Morales G.H."/>
            <person name="Mayers A.N."/>
            <person name="Savka M.A."/>
            <person name="Hudson A.O."/>
        </authorList>
    </citation>
    <scope>NUCLEOTIDE SEQUENCE</scope>
    <source>
        <strain evidence="3">RIT389</strain>
    </source>
</reference>
<dbReference type="Gene3D" id="3.10.28.10">
    <property type="entry name" value="Homing endonucleases"/>
    <property type="match status" value="2"/>
</dbReference>
<proteinExistence type="predicted"/>
<dbReference type="EMBL" id="MF694646">
    <property type="protein sequence ID" value="ATR80212.1"/>
    <property type="molecule type" value="Genomic_DNA"/>
</dbReference>
<dbReference type="SUPFAM" id="SSF55608">
    <property type="entry name" value="Homing endonucleases"/>
    <property type="match status" value="1"/>
</dbReference>
<keyword evidence="3" id="KW-0540">Nuclease</keyword>